<accession>I8RL39</accession>
<proteinExistence type="predicted"/>
<reference evidence="4 5" key="1">
    <citation type="journal article" date="2012" name="J. Bacteriol.">
        <title>Draft Genome Sequences for Two Metal-Reducing Pelosinus fermentans Strains Isolated from a Cr(VI)-Contaminated Site and for Type Strain R7.</title>
        <authorList>
            <person name="Brown S.D."/>
            <person name="Podar M."/>
            <person name="Klingeman D.M."/>
            <person name="Johnson C.M."/>
            <person name="Yang Z.K."/>
            <person name="Utturkar S.M."/>
            <person name="Land M.L."/>
            <person name="Mosher J.J."/>
            <person name="Hurt R.A.Jr."/>
            <person name="Phelps T.J."/>
            <person name="Palumbo A.V."/>
            <person name="Arkin A.P."/>
            <person name="Hazen T.C."/>
            <person name="Elias D.A."/>
        </authorList>
    </citation>
    <scope>NUCLEOTIDE SEQUENCE [LARGE SCALE GENOMIC DNA]</scope>
    <source>
        <strain evidence="4 5">B4</strain>
    </source>
</reference>
<dbReference type="Gene3D" id="3.40.50.300">
    <property type="entry name" value="P-loop containing nucleotide triphosphate hydrolases"/>
    <property type="match status" value="1"/>
</dbReference>
<dbReference type="AlphaFoldDB" id="I8RL39"/>
<dbReference type="PANTHER" id="PTHR43038:SF3">
    <property type="entry name" value="ABC TRANSPORTER G FAMILY MEMBER 20 ISOFORM X1"/>
    <property type="match status" value="1"/>
</dbReference>
<protein>
    <submittedName>
        <fullName evidence="4">ABC transporter related protein</fullName>
    </submittedName>
</protein>
<gene>
    <name evidence="4" type="ORF">FB4_2940</name>
</gene>
<name>I8RL39_9FIRM</name>
<dbReference type="PATRIC" id="fig|1149862.3.peg.1495"/>
<dbReference type="OrthoDB" id="9804819at2"/>
<evidence type="ECO:0000256" key="1">
    <source>
        <dbReference type="ARBA" id="ARBA00022741"/>
    </source>
</evidence>
<dbReference type="PROSITE" id="PS50893">
    <property type="entry name" value="ABC_TRANSPORTER_2"/>
    <property type="match status" value="1"/>
</dbReference>
<evidence type="ECO:0000313" key="5">
    <source>
        <dbReference type="Proteomes" id="UP000004324"/>
    </source>
</evidence>
<dbReference type="GO" id="GO:0016887">
    <property type="term" value="F:ATP hydrolysis activity"/>
    <property type="evidence" value="ECO:0007669"/>
    <property type="project" value="InterPro"/>
</dbReference>
<evidence type="ECO:0000259" key="3">
    <source>
        <dbReference type="PROSITE" id="PS50893"/>
    </source>
</evidence>
<dbReference type="PANTHER" id="PTHR43038">
    <property type="entry name" value="ATP-BINDING CASSETTE, SUB-FAMILY H, MEMBER 1"/>
    <property type="match status" value="1"/>
</dbReference>
<dbReference type="GO" id="GO:0005524">
    <property type="term" value="F:ATP binding"/>
    <property type="evidence" value="ECO:0007669"/>
    <property type="project" value="UniProtKB-KW"/>
</dbReference>
<feature type="domain" description="ABC transporter" evidence="3">
    <location>
        <begin position="4"/>
        <end position="233"/>
    </location>
</feature>
<dbReference type="Pfam" id="PF00005">
    <property type="entry name" value="ABC_tran"/>
    <property type="match status" value="1"/>
</dbReference>
<dbReference type="RefSeq" id="WP_007932790.1">
    <property type="nucleotide sequence ID" value="NZ_AKVJ01000021.1"/>
</dbReference>
<dbReference type="InterPro" id="IPR017871">
    <property type="entry name" value="ABC_transporter-like_CS"/>
</dbReference>
<organism evidence="4 5">
    <name type="scientific">Pelosinus fermentans B4</name>
    <dbReference type="NCBI Taxonomy" id="1149862"/>
    <lineage>
        <taxon>Bacteria</taxon>
        <taxon>Bacillati</taxon>
        <taxon>Bacillota</taxon>
        <taxon>Negativicutes</taxon>
        <taxon>Selenomonadales</taxon>
        <taxon>Sporomusaceae</taxon>
        <taxon>Pelosinus</taxon>
    </lineage>
</organism>
<dbReference type="SMART" id="SM00382">
    <property type="entry name" value="AAA"/>
    <property type="match status" value="1"/>
</dbReference>
<evidence type="ECO:0000313" key="4">
    <source>
        <dbReference type="EMBL" id="EIW19230.1"/>
    </source>
</evidence>
<evidence type="ECO:0000256" key="2">
    <source>
        <dbReference type="ARBA" id="ARBA00022840"/>
    </source>
</evidence>
<dbReference type="InterPro" id="IPR003439">
    <property type="entry name" value="ABC_transporter-like_ATP-bd"/>
</dbReference>
<dbReference type="SUPFAM" id="SSF52540">
    <property type="entry name" value="P-loop containing nucleoside triphosphate hydrolases"/>
    <property type="match status" value="1"/>
</dbReference>
<dbReference type="InterPro" id="IPR027417">
    <property type="entry name" value="P-loop_NTPase"/>
</dbReference>
<dbReference type="Proteomes" id="UP000004324">
    <property type="component" value="Unassembled WGS sequence"/>
</dbReference>
<dbReference type="PROSITE" id="PS00211">
    <property type="entry name" value="ABC_TRANSPORTER_1"/>
    <property type="match status" value="1"/>
</dbReference>
<comment type="caution">
    <text evidence="4">The sequence shown here is derived from an EMBL/GenBank/DDBJ whole genome shotgun (WGS) entry which is preliminary data.</text>
</comment>
<keyword evidence="5" id="KW-1185">Reference proteome</keyword>
<keyword evidence="1" id="KW-0547">Nucleotide-binding</keyword>
<dbReference type="InterPro" id="IPR003593">
    <property type="entry name" value="AAA+_ATPase"/>
</dbReference>
<dbReference type="EMBL" id="AKVJ01000021">
    <property type="protein sequence ID" value="EIW19230.1"/>
    <property type="molecule type" value="Genomic_DNA"/>
</dbReference>
<keyword evidence="2" id="KW-0067">ATP-binding</keyword>
<sequence>MYAVELMNLTRKFGGFTAVNDVTLKIKAGSIYGFLGPNGSGKSTTIRMLCGLLEPTSGRGSVLGFDIAKDSEMIKQKIGYMSQKFSLYDDLTVIENLQFYGGMYSLSGSLGKVRIEEMLNLAGLKGRQDELVANLSGGWKQRLALGCSILHKPSILFLDEPTGGVDPKSRRMFWDIIYDLALQGTTVMVTTHFMDEAEHCDEIGFIFEGNLIASSSPAYLKQTIPGTLIRIPTDDPMGLLETLEGSALPYLDIYCSGTSLHLLMETEKLAHITEFHYEKITPALEDVFVYLVKSHRKE</sequence>